<keyword evidence="8" id="KW-0804">Transcription</keyword>
<keyword evidence="8" id="KW-0694">RNA-binding</keyword>
<dbReference type="InterPro" id="IPR005029">
    <property type="entry name" value="Herpes_UL47"/>
</dbReference>
<comment type="similarity">
    <text evidence="3 8">Belongs to the alphaherpesvirinae HHV-1 UL47 family.</text>
</comment>
<accession>A0A7T1L7K1</accession>
<keyword evidence="8" id="KW-0426">Late protein</keyword>
<dbReference type="GO" id="GO:0019033">
    <property type="term" value="C:viral tegument"/>
    <property type="evidence" value="ECO:0007669"/>
    <property type="project" value="UniProtKB-SubCell"/>
</dbReference>
<comment type="subcellular location">
    <subcellularLocation>
        <location evidence="2 8">Host cytoplasm</location>
    </subcellularLocation>
    <subcellularLocation>
        <location evidence="1 8">Host nucleus</location>
    </subcellularLocation>
    <subcellularLocation>
        <location evidence="8">Virion tegument</location>
    </subcellularLocation>
    <text evidence="8">Major tegument protein of the virion. Undergoes nucleocytoplasmic shuttling during infection. Localizes to the major sites of transcription in the infected cell nucleus.</text>
</comment>
<feature type="compositionally biased region" description="Low complexity" evidence="9">
    <location>
        <begin position="43"/>
        <end position="53"/>
    </location>
</feature>
<evidence type="ECO:0000256" key="2">
    <source>
        <dbReference type="ARBA" id="ARBA00004192"/>
    </source>
</evidence>
<gene>
    <name evidence="10" type="primary">UL47</name>
</gene>
<sequence>MSRRRQSAAPRRHDDYINDESAEQSTSRSGIVDWFQSVFSGESSSPRDMSSDTTSRRRRHDEDYDEFDEPAPRRLRSRLDSRSGGNRPGSRSGGGSRHGARRPAPGYLGMVDTRGVIEHLEPRFAPSALFLRELECEEDDYLTMADHTLPNGKKLHVEALDDLEGMLRGRRPLDVFPIDQMYPRVMAWDEATRAALALGNPAILYSCPIRAFGLARAGVMHFAAPKEPNTFFTRTLHQGADLAWRITGDSFMAGVAKTDAAEGLAFLLDALVRVAVDCRSCGERLHADADTSADPRVNELRRAFAEVTVIRPIDGNSVPVLGAGSTTAPRRGPSAALLRGSLGSTAYWSDLRAHLDRECRVAVRYAARMTYVATGALLARFSPSAVGSIVSREAAFLGRVLDVLAVMAEQTVQWVSLAVAARVDPGSTHPALRDVGVEELFRKLPLGSAGVLSAEGEALGDRGARELMKHGGVNTVLAAAVLALDTALTTAMMKYARAHGESPSAPATACARGATRALLAVGMVLQRLLGFADAVVACLSVAAFDGGISAVDVGAYTPLRYACVLRIARPLYARHTPSDFWGAVRDASGRVDLRPERSAPPRVLANTIGPDFLKEDVRSFPASRLDTASVLGQRTRASDMLGQFQRLLMGPEATAALGEHISGRRAAGLPARPRPQSTA</sequence>
<keyword evidence="4 8" id="KW-1048">Host nucleus</keyword>
<evidence type="ECO:0000256" key="3">
    <source>
        <dbReference type="ARBA" id="ARBA00005238"/>
    </source>
</evidence>
<reference evidence="10" key="1">
    <citation type="journal article" date="2020" name="Arch.">
        <title>Full genome sequence of bovine alphaherpesvirus 2 (BoHV-2).</title>
        <authorList>
            <person name="Pfaff F."/>
            <person name="Neubauer-Juric A."/>
            <person name="Krebs S."/>
            <person name="Hauser A."/>
            <person name="Singer S."/>
            <person name="Blum H."/>
            <person name="Hoffmann B."/>
        </authorList>
    </citation>
    <scope>NUCLEOTIDE SEQUENCE</scope>
    <source>
        <strain evidence="10">Riems 8/85</strain>
    </source>
</reference>
<evidence type="ECO:0000256" key="5">
    <source>
        <dbReference type="ARBA" id="ARBA00022580"/>
    </source>
</evidence>
<dbReference type="Pfam" id="PF03362">
    <property type="entry name" value="Herpes_UL47"/>
    <property type="match status" value="1"/>
</dbReference>
<evidence type="ECO:0000256" key="1">
    <source>
        <dbReference type="ARBA" id="ARBA00004147"/>
    </source>
</evidence>
<proteinExistence type="inferred from homology"/>
<comment type="domain">
    <text evidence="8">The nuclear export signal is CRM1-dependent.</text>
</comment>
<evidence type="ECO:0000256" key="8">
    <source>
        <dbReference type="RuleBase" id="RU369113"/>
    </source>
</evidence>
<evidence type="ECO:0000256" key="6">
    <source>
        <dbReference type="ARBA" id="ARBA00022844"/>
    </source>
</evidence>
<dbReference type="GO" id="GO:0042025">
    <property type="term" value="C:host cell nucleus"/>
    <property type="evidence" value="ECO:0007669"/>
    <property type="project" value="UniProtKB-SubCell"/>
</dbReference>
<keyword evidence="8" id="KW-0805">Transcription regulation</keyword>
<dbReference type="GO" id="GO:0030430">
    <property type="term" value="C:host cell cytoplasm"/>
    <property type="evidence" value="ECO:0007669"/>
    <property type="project" value="UniProtKB-SubCell"/>
</dbReference>
<keyword evidence="7 8" id="KW-1035">Host cytoplasm</keyword>
<feature type="region of interest" description="Disordered" evidence="9">
    <location>
        <begin position="1"/>
        <end position="108"/>
    </location>
</feature>
<name>A0A7T1L7K1_9ALPH</name>
<protein>
    <recommendedName>
        <fullName evidence="8">Tegument protein UL47</fullName>
    </recommendedName>
</protein>
<dbReference type="GO" id="GO:0006355">
    <property type="term" value="P:regulation of DNA-templated transcription"/>
    <property type="evidence" value="ECO:0007669"/>
    <property type="project" value="UniProtKB-UniRule"/>
</dbReference>
<dbReference type="Proteomes" id="UP001147787">
    <property type="component" value="Segment"/>
</dbReference>
<dbReference type="EMBL" id="MT862164">
    <property type="protein sequence ID" value="QPO25256.1"/>
    <property type="molecule type" value="Genomic_DNA"/>
</dbReference>
<evidence type="ECO:0000256" key="4">
    <source>
        <dbReference type="ARBA" id="ARBA00022562"/>
    </source>
</evidence>
<dbReference type="GO" id="GO:0003723">
    <property type="term" value="F:RNA binding"/>
    <property type="evidence" value="ECO:0007669"/>
    <property type="project" value="UniProtKB-UniRule"/>
</dbReference>
<evidence type="ECO:0000256" key="9">
    <source>
        <dbReference type="SAM" id="MobiDB-lite"/>
    </source>
</evidence>
<evidence type="ECO:0000256" key="7">
    <source>
        <dbReference type="ARBA" id="ARBA00023200"/>
    </source>
</evidence>
<evidence type="ECO:0000313" key="10">
    <source>
        <dbReference type="EMBL" id="QPO25256.1"/>
    </source>
</evidence>
<comment type="subunit">
    <text evidence="8">Interacts with US3 kinase. Interacts with UL31 and UL34; these interactions seem important for efficient virion nuclear egress. Interacts with UL41/VHS.</text>
</comment>
<comment type="function">
    <text evidence="8">Tegument protein that can bind to various RNA transcripts. Plays a role in the attenuation of selective viral and cellular mRNA degradation by modulating the activity of host shutoff RNase UL41/VHS. Also plays a role in the primary envelopment of virions in the perinuclear space, probably by interacting with two nuclear egress proteins UL31 and UL34.</text>
</comment>
<keyword evidence="5 8" id="KW-0920">Virion tegument</keyword>
<keyword evidence="6 8" id="KW-0946">Virion</keyword>
<organism evidence="10">
    <name type="scientific">Bovine alphaherpesvirus 2</name>
    <dbReference type="NCBI Taxonomy" id="10295"/>
    <lineage>
        <taxon>Viruses</taxon>
        <taxon>Duplodnaviria</taxon>
        <taxon>Heunggongvirae</taxon>
        <taxon>Peploviricota</taxon>
        <taxon>Herviviricetes</taxon>
        <taxon>Herpesvirales</taxon>
        <taxon>Orthoherpesviridae</taxon>
        <taxon>Alphaherpesvirinae</taxon>
        <taxon>Simplexvirus</taxon>
        <taxon>Simplexvirus bovinealpha2</taxon>
    </lineage>
</organism>